<accession>A0A812PRX7</accession>
<dbReference type="Proteomes" id="UP000601435">
    <property type="component" value="Unassembled WGS sequence"/>
</dbReference>
<sequence>MFDLFCIQPIAQCSRLRHFGARGRKWKGLVSRKRKQFFADFSDEMPDEEAALVYWAELGENTLHLFELFLQCGKPVAAVAAASELGRPEEALQLLHKCQVSWEDWHCYTLDILMTAVQQKKLSDNQARGLGKASRTLRSSLPEGALQARVRLDYVDAVLRCARLTPRSKLPQSSTCASEKSSRLQSVLRSQMPPGPCSNLSGTST</sequence>
<gene>
    <name evidence="2" type="ORF">SNEC2469_LOCUS9359</name>
</gene>
<organism evidence="2 3">
    <name type="scientific">Symbiodinium necroappetens</name>
    <dbReference type="NCBI Taxonomy" id="1628268"/>
    <lineage>
        <taxon>Eukaryota</taxon>
        <taxon>Sar</taxon>
        <taxon>Alveolata</taxon>
        <taxon>Dinophyceae</taxon>
        <taxon>Suessiales</taxon>
        <taxon>Symbiodiniaceae</taxon>
        <taxon>Symbiodinium</taxon>
    </lineage>
</organism>
<reference evidence="2" key="1">
    <citation type="submission" date="2021-02" db="EMBL/GenBank/DDBJ databases">
        <authorList>
            <person name="Dougan E. K."/>
            <person name="Rhodes N."/>
            <person name="Thang M."/>
            <person name="Chan C."/>
        </authorList>
    </citation>
    <scope>NUCLEOTIDE SEQUENCE</scope>
</reference>
<evidence type="ECO:0000256" key="1">
    <source>
        <dbReference type="SAM" id="MobiDB-lite"/>
    </source>
</evidence>
<feature type="compositionally biased region" description="Polar residues" evidence="1">
    <location>
        <begin position="170"/>
        <end position="189"/>
    </location>
</feature>
<proteinExistence type="predicted"/>
<dbReference type="OrthoDB" id="10320384at2759"/>
<dbReference type="EMBL" id="CAJNJA010015144">
    <property type="protein sequence ID" value="CAE7357019.1"/>
    <property type="molecule type" value="Genomic_DNA"/>
</dbReference>
<protein>
    <submittedName>
        <fullName evidence="2">Uncharacterized protein</fullName>
    </submittedName>
</protein>
<evidence type="ECO:0000313" key="3">
    <source>
        <dbReference type="Proteomes" id="UP000601435"/>
    </source>
</evidence>
<keyword evidence="3" id="KW-1185">Reference proteome</keyword>
<name>A0A812PRX7_9DINO</name>
<feature type="non-terminal residue" evidence="2">
    <location>
        <position position="205"/>
    </location>
</feature>
<evidence type="ECO:0000313" key="2">
    <source>
        <dbReference type="EMBL" id="CAE7357019.1"/>
    </source>
</evidence>
<comment type="caution">
    <text evidence="2">The sequence shown here is derived from an EMBL/GenBank/DDBJ whole genome shotgun (WGS) entry which is preliminary data.</text>
</comment>
<dbReference type="AlphaFoldDB" id="A0A812PRX7"/>
<feature type="region of interest" description="Disordered" evidence="1">
    <location>
        <begin position="169"/>
        <end position="205"/>
    </location>
</feature>